<dbReference type="InterPro" id="IPR002023">
    <property type="entry name" value="NuoE-like"/>
</dbReference>
<evidence type="ECO:0000313" key="7">
    <source>
        <dbReference type="EMBL" id="MFC4768400.1"/>
    </source>
</evidence>
<evidence type="ECO:0000256" key="1">
    <source>
        <dbReference type="ARBA" id="ARBA00010643"/>
    </source>
</evidence>
<name>A0ABV9Q2L5_9BACL</name>
<gene>
    <name evidence="7" type="primary">nuoE</name>
    <name evidence="7" type="ORF">ACFO8Q_13700</name>
</gene>
<keyword evidence="3" id="KW-0479">Metal-binding</keyword>
<dbReference type="InterPro" id="IPR036249">
    <property type="entry name" value="Thioredoxin-like_sf"/>
</dbReference>
<comment type="caution">
    <text evidence="7">The sequence shown here is derived from an EMBL/GenBank/DDBJ whole genome shotgun (WGS) entry which is preliminary data.</text>
</comment>
<dbReference type="InterPro" id="IPR042128">
    <property type="entry name" value="NuoE_dom"/>
</dbReference>
<protein>
    <submittedName>
        <fullName evidence="7">NADH-quinone oxidoreductase subunit NuoE</fullName>
        <ecNumber evidence="7">1.6.5.9</ecNumber>
    </submittedName>
</protein>
<dbReference type="InterPro" id="IPR041921">
    <property type="entry name" value="NuoE_N"/>
</dbReference>
<reference evidence="8" key="1">
    <citation type="journal article" date="2019" name="Int. J. Syst. Evol. Microbiol.">
        <title>The Global Catalogue of Microorganisms (GCM) 10K type strain sequencing project: providing services to taxonomists for standard genome sequencing and annotation.</title>
        <authorList>
            <consortium name="The Broad Institute Genomics Platform"/>
            <consortium name="The Broad Institute Genome Sequencing Center for Infectious Disease"/>
            <person name="Wu L."/>
            <person name="Ma J."/>
        </authorList>
    </citation>
    <scope>NUCLEOTIDE SEQUENCE [LARGE SCALE GENOMIC DNA]</scope>
    <source>
        <strain evidence="8">WYCCWR 12678</strain>
    </source>
</reference>
<dbReference type="EC" id="1.6.5.9" evidence="7"/>
<dbReference type="GO" id="GO:0050136">
    <property type="term" value="F:NADH dehydrogenase (quinone) (non-electrogenic) activity"/>
    <property type="evidence" value="ECO:0007669"/>
    <property type="project" value="UniProtKB-EC"/>
</dbReference>
<keyword evidence="7" id="KW-0560">Oxidoreductase</keyword>
<comment type="similarity">
    <text evidence="1">Belongs to the complex I 24 kDa subunit family.</text>
</comment>
<evidence type="ECO:0000313" key="8">
    <source>
        <dbReference type="Proteomes" id="UP001596002"/>
    </source>
</evidence>
<dbReference type="Gene3D" id="1.10.10.1590">
    <property type="entry name" value="NADH-quinone oxidoreductase subunit E"/>
    <property type="match status" value="1"/>
</dbReference>
<dbReference type="SUPFAM" id="SSF52833">
    <property type="entry name" value="Thioredoxin-like"/>
    <property type="match status" value="1"/>
</dbReference>
<evidence type="ECO:0000256" key="2">
    <source>
        <dbReference type="ARBA" id="ARBA00022714"/>
    </source>
</evidence>
<dbReference type="Gene3D" id="3.40.30.10">
    <property type="entry name" value="Glutaredoxin"/>
    <property type="match status" value="1"/>
</dbReference>
<dbReference type="EMBL" id="JBHSHC010000101">
    <property type="protein sequence ID" value="MFC4768400.1"/>
    <property type="molecule type" value="Genomic_DNA"/>
</dbReference>
<dbReference type="Pfam" id="PF01257">
    <property type="entry name" value="2Fe-2S_thioredx"/>
    <property type="match status" value="1"/>
</dbReference>
<evidence type="ECO:0000256" key="6">
    <source>
        <dbReference type="ARBA" id="ARBA00034078"/>
    </source>
</evidence>
<dbReference type="InterPro" id="IPR028431">
    <property type="entry name" value="NADP_DH_HndA-like"/>
</dbReference>
<dbReference type="CDD" id="cd03064">
    <property type="entry name" value="TRX_Fd_NuoE"/>
    <property type="match status" value="1"/>
</dbReference>
<dbReference type="NCBIfam" id="NF005722">
    <property type="entry name" value="PRK07539.1-2"/>
    <property type="match status" value="1"/>
</dbReference>
<dbReference type="PIRSF" id="PIRSF000216">
    <property type="entry name" value="NADH_DH_24kDa"/>
    <property type="match status" value="1"/>
</dbReference>
<keyword evidence="2" id="KW-0001">2Fe-2S</keyword>
<keyword evidence="4" id="KW-0408">Iron</keyword>
<evidence type="ECO:0000256" key="4">
    <source>
        <dbReference type="ARBA" id="ARBA00023004"/>
    </source>
</evidence>
<evidence type="ECO:0000256" key="5">
    <source>
        <dbReference type="ARBA" id="ARBA00023014"/>
    </source>
</evidence>
<proteinExistence type="inferred from homology"/>
<accession>A0ABV9Q2L5</accession>
<dbReference type="Proteomes" id="UP001596002">
    <property type="component" value="Unassembled WGS sequence"/>
</dbReference>
<dbReference type="RefSeq" id="WP_380026355.1">
    <property type="nucleotide sequence ID" value="NZ_JBHSHC010000101.1"/>
</dbReference>
<sequence length="173" mass="19447">MKFQPFLEKATDEETAQARAAVDEVLSAYGRIGRDLILPLLHAVQDACGWIPEEAMKYMSERNKVPFSDIYGVATFYELLSTNREGKHFIRVCDDVSCFLGGSSDILAVLEEELGIKRGETTKDGMFTIKVMPCLGVCEKAPAMLIDQEVHGNLTCETAREWVRRMWYADSAQ</sequence>
<comment type="cofactor">
    <cofactor evidence="6">
        <name>[2Fe-2S] cluster</name>
        <dbReference type="ChEBI" id="CHEBI:190135"/>
    </cofactor>
</comment>
<organism evidence="7 8">
    <name type="scientific">Effusibacillus consociatus</name>
    <dbReference type="NCBI Taxonomy" id="1117041"/>
    <lineage>
        <taxon>Bacteria</taxon>
        <taxon>Bacillati</taxon>
        <taxon>Bacillota</taxon>
        <taxon>Bacilli</taxon>
        <taxon>Bacillales</taxon>
        <taxon>Alicyclobacillaceae</taxon>
        <taxon>Effusibacillus</taxon>
    </lineage>
</organism>
<keyword evidence="5" id="KW-0411">Iron-sulfur</keyword>
<dbReference type="PROSITE" id="PS01099">
    <property type="entry name" value="COMPLEX1_24K"/>
    <property type="match status" value="1"/>
</dbReference>
<dbReference type="PANTHER" id="PTHR43342:SF1">
    <property type="entry name" value="BIFURCATING [FEFE] HYDROGENASE GAMMA SUBUNIT"/>
    <property type="match status" value="1"/>
</dbReference>
<dbReference type="PANTHER" id="PTHR43342">
    <property type="entry name" value="NADH-QUINONE OXIDOREDUCTASE, E SUBUNIT"/>
    <property type="match status" value="1"/>
</dbReference>
<keyword evidence="8" id="KW-1185">Reference proteome</keyword>
<evidence type="ECO:0000256" key="3">
    <source>
        <dbReference type="ARBA" id="ARBA00022723"/>
    </source>
</evidence>